<dbReference type="SUPFAM" id="SSF56349">
    <property type="entry name" value="DNA breaking-rejoining enzymes"/>
    <property type="match status" value="1"/>
</dbReference>
<dbReference type="InterPro" id="IPR013762">
    <property type="entry name" value="Integrase-like_cat_sf"/>
</dbReference>
<evidence type="ECO:0000313" key="3">
    <source>
        <dbReference type="EMBL" id="GAA0949093.1"/>
    </source>
</evidence>
<proteinExistence type="predicted"/>
<keyword evidence="1" id="KW-0233">DNA recombination</keyword>
<protein>
    <submittedName>
        <fullName evidence="3">Site-specific integrase</fullName>
    </submittedName>
</protein>
<dbReference type="RefSeq" id="WP_343954238.1">
    <property type="nucleotide sequence ID" value="NZ_BAAAHQ010000043.1"/>
</dbReference>
<evidence type="ECO:0000313" key="4">
    <source>
        <dbReference type="Proteomes" id="UP001501578"/>
    </source>
</evidence>
<keyword evidence="4" id="KW-1185">Reference proteome</keyword>
<dbReference type="PROSITE" id="PS51898">
    <property type="entry name" value="TYR_RECOMBINASE"/>
    <property type="match status" value="1"/>
</dbReference>
<dbReference type="InterPro" id="IPR011010">
    <property type="entry name" value="DNA_brk_join_enz"/>
</dbReference>
<organism evidence="3 4">
    <name type="scientific">Nonomuraea longicatena</name>
    <dbReference type="NCBI Taxonomy" id="83682"/>
    <lineage>
        <taxon>Bacteria</taxon>
        <taxon>Bacillati</taxon>
        <taxon>Actinomycetota</taxon>
        <taxon>Actinomycetes</taxon>
        <taxon>Streptosporangiales</taxon>
        <taxon>Streptosporangiaceae</taxon>
        <taxon>Nonomuraea</taxon>
    </lineage>
</organism>
<dbReference type="EMBL" id="BAAAHQ010000043">
    <property type="protein sequence ID" value="GAA0949093.1"/>
    <property type="molecule type" value="Genomic_DNA"/>
</dbReference>
<dbReference type="InterPro" id="IPR002104">
    <property type="entry name" value="Integrase_catalytic"/>
</dbReference>
<evidence type="ECO:0000256" key="1">
    <source>
        <dbReference type="ARBA" id="ARBA00023172"/>
    </source>
</evidence>
<dbReference type="PANTHER" id="PTHR30349:SF64">
    <property type="entry name" value="PROPHAGE INTEGRASE INTD-RELATED"/>
    <property type="match status" value="1"/>
</dbReference>
<dbReference type="InterPro" id="IPR050090">
    <property type="entry name" value="Tyrosine_recombinase_XerCD"/>
</dbReference>
<gene>
    <name evidence="3" type="ORF">GCM10009560_67020</name>
</gene>
<sequence length="459" mass="51396">MKSYKVRIWKISTKKTGHRPHMVRWVVDEKVFTELFTTWELADSYRSDLKRAAQRGEAFDTETGLPATMAYSQNTVSWYNHACGYVNTRWAKVSGRQRISIAETLAAVTPVLIQEQRGAPDPSVLRAALYRWAFNKHNRDAAKPDDIDAALKWIAKTSLPVVEIKEYDRITAALDACASKLDGTPASPSYYSRRRRVLYNVLRHAVSKKRLDKNPLNDELDWTAPETEVCEEIDPATVASPAQVQELLTAVSYSGWRRGPRLVAFFACMYYAMMRPSEVIALLETDCTLPKTGWGKLMLGGSTPPVGTEWTDAGTVHEERGLKGRPRRAKRPIPIPPELVSILREHIASYGVGPDGRLFRTERGGIIQKSGYVRTWKGARVLALTPEQAASRLARRPYDLRHAGVSLRLNAGVPATQVAQWAGHSVEVLLKIYAKCIDGQDDVWHDAVTRALGSEEDTN</sequence>
<accession>A0ABP4BCF6</accession>
<name>A0ABP4BCF6_9ACTN</name>
<comment type="caution">
    <text evidence="3">The sequence shown here is derived from an EMBL/GenBank/DDBJ whole genome shotgun (WGS) entry which is preliminary data.</text>
</comment>
<evidence type="ECO:0000259" key="2">
    <source>
        <dbReference type="PROSITE" id="PS51898"/>
    </source>
</evidence>
<dbReference type="Proteomes" id="UP001501578">
    <property type="component" value="Unassembled WGS sequence"/>
</dbReference>
<dbReference type="Gene3D" id="1.10.443.10">
    <property type="entry name" value="Intergrase catalytic core"/>
    <property type="match status" value="1"/>
</dbReference>
<dbReference type="PANTHER" id="PTHR30349">
    <property type="entry name" value="PHAGE INTEGRASE-RELATED"/>
    <property type="match status" value="1"/>
</dbReference>
<reference evidence="4" key="1">
    <citation type="journal article" date="2019" name="Int. J. Syst. Evol. Microbiol.">
        <title>The Global Catalogue of Microorganisms (GCM) 10K type strain sequencing project: providing services to taxonomists for standard genome sequencing and annotation.</title>
        <authorList>
            <consortium name="The Broad Institute Genomics Platform"/>
            <consortium name="The Broad Institute Genome Sequencing Center for Infectious Disease"/>
            <person name="Wu L."/>
            <person name="Ma J."/>
        </authorList>
    </citation>
    <scope>NUCLEOTIDE SEQUENCE [LARGE SCALE GENOMIC DNA]</scope>
    <source>
        <strain evidence="4">JCM 11136</strain>
    </source>
</reference>
<feature type="domain" description="Tyr recombinase" evidence="2">
    <location>
        <begin position="231"/>
        <end position="446"/>
    </location>
</feature>